<proteinExistence type="inferred from homology"/>
<keyword evidence="7 9" id="KW-0408">Iron</keyword>
<dbReference type="EMBL" id="SGPM01000041">
    <property type="protein sequence ID" value="THH31663.1"/>
    <property type="molecule type" value="Genomic_DNA"/>
</dbReference>
<dbReference type="GO" id="GO:0016705">
    <property type="term" value="F:oxidoreductase activity, acting on paired donors, with incorporation or reduction of molecular oxygen"/>
    <property type="evidence" value="ECO:0007669"/>
    <property type="project" value="InterPro"/>
</dbReference>
<evidence type="ECO:0000313" key="11">
    <source>
        <dbReference type="EMBL" id="THH31663.1"/>
    </source>
</evidence>
<dbReference type="OrthoDB" id="1470350at2759"/>
<gene>
    <name evidence="11" type="ORF">EUX98_g2562</name>
</gene>
<dbReference type="CDD" id="cd11069">
    <property type="entry name" value="CYP_FUM15-like"/>
    <property type="match status" value="1"/>
</dbReference>
<dbReference type="GO" id="GO:0005506">
    <property type="term" value="F:iron ion binding"/>
    <property type="evidence" value="ECO:0007669"/>
    <property type="project" value="InterPro"/>
</dbReference>
<dbReference type="SUPFAM" id="SSF48264">
    <property type="entry name" value="Cytochrome P450"/>
    <property type="match status" value="1"/>
</dbReference>
<evidence type="ECO:0000256" key="3">
    <source>
        <dbReference type="ARBA" id="ARBA00010617"/>
    </source>
</evidence>
<keyword evidence="12" id="KW-1185">Reference proteome</keyword>
<evidence type="ECO:0000256" key="6">
    <source>
        <dbReference type="ARBA" id="ARBA00023002"/>
    </source>
</evidence>
<evidence type="ECO:0000256" key="10">
    <source>
        <dbReference type="RuleBase" id="RU000461"/>
    </source>
</evidence>
<dbReference type="GO" id="GO:0004497">
    <property type="term" value="F:monooxygenase activity"/>
    <property type="evidence" value="ECO:0007669"/>
    <property type="project" value="UniProtKB-KW"/>
</dbReference>
<evidence type="ECO:0000256" key="4">
    <source>
        <dbReference type="ARBA" id="ARBA00022617"/>
    </source>
</evidence>
<keyword evidence="8 10" id="KW-0503">Monooxygenase</keyword>
<dbReference type="PANTHER" id="PTHR24305">
    <property type="entry name" value="CYTOCHROME P450"/>
    <property type="match status" value="1"/>
</dbReference>
<evidence type="ECO:0000256" key="8">
    <source>
        <dbReference type="ARBA" id="ARBA00023033"/>
    </source>
</evidence>
<dbReference type="Gene3D" id="1.10.630.10">
    <property type="entry name" value="Cytochrome P450"/>
    <property type="match status" value="1"/>
</dbReference>
<comment type="pathway">
    <text evidence="2">Secondary metabolite biosynthesis.</text>
</comment>
<comment type="caution">
    <text evidence="11">The sequence shown here is derived from an EMBL/GenBank/DDBJ whole genome shotgun (WGS) entry which is preliminary data.</text>
</comment>
<keyword evidence="4 9" id="KW-0349">Heme</keyword>
<accession>A0A4V3XJ41</accession>
<organism evidence="11 12">
    <name type="scientific">Antrodiella citrinella</name>
    <dbReference type="NCBI Taxonomy" id="2447956"/>
    <lineage>
        <taxon>Eukaryota</taxon>
        <taxon>Fungi</taxon>
        <taxon>Dikarya</taxon>
        <taxon>Basidiomycota</taxon>
        <taxon>Agaricomycotina</taxon>
        <taxon>Agaricomycetes</taxon>
        <taxon>Polyporales</taxon>
        <taxon>Steccherinaceae</taxon>
        <taxon>Antrodiella</taxon>
    </lineage>
</organism>
<keyword evidence="5 9" id="KW-0479">Metal-binding</keyword>
<dbReference type="InterPro" id="IPR036396">
    <property type="entry name" value="Cyt_P450_sf"/>
</dbReference>
<dbReference type="Pfam" id="PF00067">
    <property type="entry name" value="p450"/>
    <property type="match status" value="1"/>
</dbReference>
<reference evidence="11 12" key="1">
    <citation type="submission" date="2019-02" db="EMBL/GenBank/DDBJ databases">
        <title>Genome sequencing of the rare red list fungi Antrodiella citrinella (Flaviporus citrinellus).</title>
        <authorList>
            <person name="Buettner E."/>
            <person name="Kellner H."/>
        </authorList>
    </citation>
    <scope>NUCLEOTIDE SEQUENCE [LARGE SCALE GENOMIC DNA]</scope>
    <source>
        <strain evidence="11 12">DSM 108506</strain>
    </source>
</reference>
<evidence type="ECO:0000313" key="12">
    <source>
        <dbReference type="Proteomes" id="UP000308730"/>
    </source>
</evidence>
<keyword evidence="6 10" id="KW-0560">Oxidoreductase</keyword>
<dbReference type="InterPro" id="IPR017972">
    <property type="entry name" value="Cyt_P450_CS"/>
</dbReference>
<dbReference type="PRINTS" id="PR00385">
    <property type="entry name" value="P450"/>
</dbReference>
<comment type="cofactor">
    <cofactor evidence="1 9">
        <name>heme</name>
        <dbReference type="ChEBI" id="CHEBI:30413"/>
    </cofactor>
</comment>
<evidence type="ECO:0000256" key="5">
    <source>
        <dbReference type="ARBA" id="ARBA00022723"/>
    </source>
</evidence>
<dbReference type="AlphaFoldDB" id="A0A4V3XJ41"/>
<dbReference type="GO" id="GO:0020037">
    <property type="term" value="F:heme binding"/>
    <property type="evidence" value="ECO:0007669"/>
    <property type="project" value="InterPro"/>
</dbReference>
<feature type="binding site" description="axial binding residue" evidence="9">
    <location>
        <position position="460"/>
    </location>
    <ligand>
        <name>heme</name>
        <dbReference type="ChEBI" id="CHEBI:30413"/>
    </ligand>
    <ligandPart>
        <name>Fe</name>
        <dbReference type="ChEBI" id="CHEBI:18248"/>
    </ligandPart>
</feature>
<evidence type="ECO:0000256" key="9">
    <source>
        <dbReference type="PIRSR" id="PIRSR602401-1"/>
    </source>
</evidence>
<evidence type="ECO:0008006" key="13">
    <source>
        <dbReference type="Google" id="ProtNLM"/>
    </source>
</evidence>
<evidence type="ECO:0000256" key="2">
    <source>
        <dbReference type="ARBA" id="ARBA00005179"/>
    </source>
</evidence>
<dbReference type="PRINTS" id="PR00463">
    <property type="entry name" value="EP450I"/>
</dbReference>
<dbReference type="Proteomes" id="UP000308730">
    <property type="component" value="Unassembled WGS sequence"/>
</dbReference>
<evidence type="ECO:0000256" key="1">
    <source>
        <dbReference type="ARBA" id="ARBA00001971"/>
    </source>
</evidence>
<dbReference type="InterPro" id="IPR001128">
    <property type="entry name" value="Cyt_P450"/>
</dbReference>
<evidence type="ECO:0000256" key="7">
    <source>
        <dbReference type="ARBA" id="ARBA00023004"/>
    </source>
</evidence>
<dbReference type="InterPro" id="IPR050121">
    <property type="entry name" value="Cytochrome_P450_monoxygenase"/>
</dbReference>
<dbReference type="PANTHER" id="PTHR24305:SF166">
    <property type="entry name" value="CYTOCHROME P450 12A4, MITOCHONDRIAL-RELATED"/>
    <property type="match status" value="1"/>
</dbReference>
<dbReference type="PROSITE" id="PS00086">
    <property type="entry name" value="CYTOCHROME_P450"/>
    <property type="match status" value="1"/>
</dbReference>
<protein>
    <recommendedName>
        <fullName evidence="13">Cytochrome P450</fullName>
    </recommendedName>
</protein>
<dbReference type="InterPro" id="IPR002401">
    <property type="entry name" value="Cyt_P450_E_grp-I"/>
</dbReference>
<sequence>MPLLIHSIYVAQPRYLGHVGKLYRSLIGDVDFRWQEEFGGVAHIKGPMGQDILWFCDPKALQYIYQTSGYNFPKTPERRAITALTTDHGLVSVDGVDHKRQRKIMLPAFGAPESKALVPIFSKCAQSITTKWKDQLFDVPGQLKVYNIPNWLSFATMDAIGEAAFDYSFGSIENQDDEFVKAYQNMVYVHTVMPPYLRGMQMLITFNEISVETFAHLSDGKVFFMNMSRFIPLPLLEIFYAYMPGLGLDPVKRNRAIAHKFAREMVASKSEAVDLGRGRHDVMSILVGANKAESGKGKLTDYEMISQMSWGLWELARHPEIQHRLRKEVHDAEAALQARGRSQFTVSDLEAMPYAQACMKEILRLHPVVPHTFRVAGKDIAVPLSKPITTISGDVIQKVFVPKGTRVILSVAAYNRDKALWGEDAHEFNPNRWLYQNEKRDISLGVYSNLLTFSAGVRACIGWRFAVYEIQIFLIELISHFEFAWTEETKKVRREPCVIMSPVVDDITKGSQLPLQVTLVQRD</sequence>
<name>A0A4V3XJ41_9APHY</name>
<comment type="similarity">
    <text evidence="3 10">Belongs to the cytochrome P450 family.</text>
</comment>